<sequence>MPEQQLSSSPRAGSRTLTKPVRRHPDPQDPSADILMHKTRPQTSCFTRPIRRHLDPGISKMRPIAYIPPEAYHEATSPAPGPDKPSTRPI</sequence>
<protein>
    <submittedName>
        <fullName evidence="2">Uncharacterized protein</fullName>
    </submittedName>
</protein>
<dbReference type="Proteomes" id="UP000503462">
    <property type="component" value="Chromosome 1"/>
</dbReference>
<dbReference type="EMBL" id="CP051139">
    <property type="protein sequence ID" value="QIW96497.1"/>
    <property type="molecule type" value="Genomic_DNA"/>
</dbReference>
<reference evidence="2 3" key="1">
    <citation type="journal article" date="2016" name="Sci. Rep.">
        <title>Peltaster fructicola genome reveals evolution from an invasive phytopathogen to an ectophytic parasite.</title>
        <authorList>
            <person name="Xu C."/>
            <person name="Chen H."/>
            <person name="Gleason M.L."/>
            <person name="Xu J.R."/>
            <person name="Liu H."/>
            <person name="Zhang R."/>
            <person name="Sun G."/>
        </authorList>
    </citation>
    <scope>NUCLEOTIDE SEQUENCE [LARGE SCALE GENOMIC DNA]</scope>
    <source>
        <strain evidence="2 3">LNHT1506</strain>
    </source>
</reference>
<feature type="region of interest" description="Disordered" evidence="1">
    <location>
        <begin position="1"/>
        <end position="43"/>
    </location>
</feature>
<evidence type="ECO:0000256" key="1">
    <source>
        <dbReference type="SAM" id="MobiDB-lite"/>
    </source>
</evidence>
<organism evidence="2 3">
    <name type="scientific">Peltaster fructicola</name>
    <dbReference type="NCBI Taxonomy" id="286661"/>
    <lineage>
        <taxon>Eukaryota</taxon>
        <taxon>Fungi</taxon>
        <taxon>Dikarya</taxon>
        <taxon>Ascomycota</taxon>
        <taxon>Pezizomycotina</taxon>
        <taxon>Dothideomycetes</taxon>
        <taxon>Dothideomycetes incertae sedis</taxon>
        <taxon>Peltaster</taxon>
    </lineage>
</organism>
<feature type="compositionally biased region" description="Polar residues" evidence="1">
    <location>
        <begin position="1"/>
        <end position="17"/>
    </location>
</feature>
<dbReference type="AlphaFoldDB" id="A0A6H0XPE0"/>
<evidence type="ECO:0000313" key="3">
    <source>
        <dbReference type="Proteomes" id="UP000503462"/>
    </source>
</evidence>
<feature type="region of interest" description="Disordered" evidence="1">
    <location>
        <begin position="71"/>
        <end position="90"/>
    </location>
</feature>
<keyword evidence="3" id="KW-1185">Reference proteome</keyword>
<accession>A0A6H0XPE0</accession>
<gene>
    <name evidence="2" type="ORF">AMS68_002015</name>
</gene>
<proteinExistence type="predicted"/>
<name>A0A6H0XPE0_9PEZI</name>
<evidence type="ECO:0000313" key="2">
    <source>
        <dbReference type="EMBL" id="QIW96497.1"/>
    </source>
</evidence>